<dbReference type="Gene3D" id="1.20.1250.20">
    <property type="entry name" value="MFS general substrate transporter like domains"/>
    <property type="match status" value="1"/>
</dbReference>
<feature type="transmembrane region" description="Helical" evidence="5">
    <location>
        <begin position="488"/>
        <end position="508"/>
    </location>
</feature>
<dbReference type="Proteomes" id="UP000694844">
    <property type="component" value="Chromosome 5"/>
</dbReference>
<gene>
    <name evidence="8" type="primary">LOC111133053</name>
</gene>
<protein>
    <submittedName>
        <fullName evidence="8">Organic cation transporter protein-like</fullName>
    </submittedName>
</protein>
<keyword evidence="4 5" id="KW-0472">Membrane</keyword>
<dbReference type="GO" id="GO:0022857">
    <property type="term" value="F:transmembrane transporter activity"/>
    <property type="evidence" value="ECO:0007669"/>
    <property type="project" value="InterPro"/>
</dbReference>
<dbReference type="GO" id="GO:0016020">
    <property type="term" value="C:membrane"/>
    <property type="evidence" value="ECO:0007669"/>
    <property type="project" value="UniProtKB-SubCell"/>
</dbReference>
<feature type="transmembrane region" description="Helical" evidence="5">
    <location>
        <begin position="459"/>
        <end position="482"/>
    </location>
</feature>
<feature type="transmembrane region" description="Helical" evidence="5">
    <location>
        <begin position="20"/>
        <end position="45"/>
    </location>
</feature>
<evidence type="ECO:0000313" key="8">
    <source>
        <dbReference type="RefSeq" id="XP_022336825.1"/>
    </source>
</evidence>
<dbReference type="SUPFAM" id="SSF103473">
    <property type="entry name" value="MFS general substrate transporter"/>
    <property type="match status" value="1"/>
</dbReference>
<comment type="subcellular location">
    <subcellularLocation>
        <location evidence="1">Membrane</location>
        <topology evidence="1">Multi-pass membrane protein</topology>
    </subcellularLocation>
</comment>
<dbReference type="Pfam" id="PF00083">
    <property type="entry name" value="Sugar_tr"/>
    <property type="match status" value="1"/>
</dbReference>
<dbReference type="CDD" id="cd17317">
    <property type="entry name" value="MFS_SLC22"/>
    <property type="match status" value="1"/>
</dbReference>
<evidence type="ECO:0000256" key="2">
    <source>
        <dbReference type="ARBA" id="ARBA00022692"/>
    </source>
</evidence>
<dbReference type="KEGG" id="cvn:111133053"/>
<dbReference type="PROSITE" id="PS50850">
    <property type="entry name" value="MFS"/>
    <property type="match status" value="1"/>
</dbReference>
<accession>A0A8B8E9M0</accession>
<feature type="transmembrane region" description="Helical" evidence="5">
    <location>
        <begin position="331"/>
        <end position="348"/>
    </location>
</feature>
<dbReference type="PANTHER" id="PTHR24064">
    <property type="entry name" value="SOLUTE CARRIER FAMILY 22 MEMBER"/>
    <property type="match status" value="1"/>
</dbReference>
<feature type="transmembrane region" description="Helical" evidence="5">
    <location>
        <begin position="158"/>
        <end position="176"/>
    </location>
</feature>
<dbReference type="InterPro" id="IPR005828">
    <property type="entry name" value="MFS_sugar_transport-like"/>
</dbReference>
<feature type="transmembrane region" description="Helical" evidence="5">
    <location>
        <begin position="216"/>
        <end position="238"/>
    </location>
</feature>
<sequence length="553" mass="61581">MKFQLDTLLEALGKPGKYQVAIFFLLACNYFPIVFNIVIMAFFGYSPQHVCVSDTYSRSGTNTSLIQSANATLKSSMGACSSTYYLADGINRTVICSDDSNSHWEFQTAGMEATIVSEWSLVCDSKYLSKVATTIYFCGVMVGGLLFGYLADKYGRKPVMLGTLYAPILIGLGTAFSNNYYLFVVLRFFMGMFLQGLQTSSYVLCMEMFLPAYRGVAGAMLEVFWGIAVMLVAPIAYLLQNWRYIQLAISLPSVLAIAYIWLAPESVRWLVLQSKMEAVKEQVQRMTKFNGLPYPTEPMEAVIAKDKSNTETARQFSFFDLLQTKEMRKRSLILFYLWFAVAVAYYALLLNMTSLDGNRYLNFFISAVVDMVAFIAVVFIVRWCPRRIPLLVFFVIGGVACITAGIIPFVWRTTNKSDMVTRQKIITGCAIVGKFGASGVFSLTFLYTSELYPTIIRNIGMGSCAFWARLGGVVAPQILALGDLSHKSISVILIGVISLVASILLLLLPETMATKLPDTIEEVEDNNRADDSDISLRREGELGDLMTEREAQL</sequence>
<keyword evidence="3 5" id="KW-1133">Transmembrane helix</keyword>
<dbReference type="InterPro" id="IPR036259">
    <property type="entry name" value="MFS_trans_sf"/>
</dbReference>
<organism evidence="7 8">
    <name type="scientific">Crassostrea virginica</name>
    <name type="common">Eastern oyster</name>
    <dbReference type="NCBI Taxonomy" id="6565"/>
    <lineage>
        <taxon>Eukaryota</taxon>
        <taxon>Metazoa</taxon>
        <taxon>Spiralia</taxon>
        <taxon>Lophotrochozoa</taxon>
        <taxon>Mollusca</taxon>
        <taxon>Bivalvia</taxon>
        <taxon>Autobranchia</taxon>
        <taxon>Pteriomorphia</taxon>
        <taxon>Ostreida</taxon>
        <taxon>Ostreoidea</taxon>
        <taxon>Ostreidae</taxon>
        <taxon>Crassostrea</taxon>
    </lineage>
</organism>
<name>A0A8B8E9M0_CRAVI</name>
<evidence type="ECO:0000313" key="7">
    <source>
        <dbReference type="Proteomes" id="UP000694844"/>
    </source>
</evidence>
<dbReference type="GeneID" id="111133053"/>
<keyword evidence="7" id="KW-1185">Reference proteome</keyword>
<reference evidence="8" key="1">
    <citation type="submission" date="2025-08" db="UniProtKB">
        <authorList>
            <consortium name="RefSeq"/>
        </authorList>
    </citation>
    <scope>IDENTIFICATION</scope>
    <source>
        <tissue evidence="8">Whole sample</tissue>
    </source>
</reference>
<proteinExistence type="predicted"/>
<evidence type="ECO:0000259" key="6">
    <source>
        <dbReference type="PROSITE" id="PS50850"/>
    </source>
</evidence>
<feature type="domain" description="Major facilitator superfamily (MFS) profile" evidence="6">
    <location>
        <begin position="77"/>
        <end position="513"/>
    </location>
</feature>
<evidence type="ECO:0000256" key="5">
    <source>
        <dbReference type="SAM" id="Phobius"/>
    </source>
</evidence>
<dbReference type="AlphaFoldDB" id="A0A8B8E9M0"/>
<evidence type="ECO:0000256" key="4">
    <source>
        <dbReference type="ARBA" id="ARBA00023136"/>
    </source>
</evidence>
<feature type="transmembrane region" description="Helical" evidence="5">
    <location>
        <begin position="425"/>
        <end position="447"/>
    </location>
</feature>
<keyword evidence="2 5" id="KW-0812">Transmembrane</keyword>
<evidence type="ECO:0000256" key="3">
    <source>
        <dbReference type="ARBA" id="ARBA00022989"/>
    </source>
</evidence>
<dbReference type="OrthoDB" id="2261376at2759"/>
<feature type="transmembrane region" description="Helical" evidence="5">
    <location>
        <begin position="360"/>
        <end position="381"/>
    </location>
</feature>
<dbReference type="RefSeq" id="XP_022336825.1">
    <property type="nucleotide sequence ID" value="XM_022481117.1"/>
</dbReference>
<feature type="transmembrane region" description="Helical" evidence="5">
    <location>
        <begin position="134"/>
        <end position="151"/>
    </location>
</feature>
<evidence type="ECO:0000256" key="1">
    <source>
        <dbReference type="ARBA" id="ARBA00004141"/>
    </source>
</evidence>
<dbReference type="PROSITE" id="PS51257">
    <property type="entry name" value="PROKAR_LIPOPROTEIN"/>
    <property type="match status" value="1"/>
</dbReference>
<dbReference type="InterPro" id="IPR020846">
    <property type="entry name" value="MFS_dom"/>
</dbReference>
<feature type="transmembrane region" description="Helical" evidence="5">
    <location>
        <begin position="388"/>
        <end position="410"/>
    </location>
</feature>